<evidence type="ECO:0000313" key="5">
    <source>
        <dbReference type="Proteomes" id="UP001176468"/>
    </source>
</evidence>
<organism evidence="4 5">
    <name type="scientific">Sphingomonas immobilis</name>
    <dbReference type="NCBI Taxonomy" id="3063997"/>
    <lineage>
        <taxon>Bacteria</taxon>
        <taxon>Pseudomonadati</taxon>
        <taxon>Pseudomonadota</taxon>
        <taxon>Alphaproteobacteria</taxon>
        <taxon>Sphingomonadales</taxon>
        <taxon>Sphingomonadaceae</taxon>
        <taxon>Sphingomonas</taxon>
    </lineage>
</organism>
<reference evidence="4" key="1">
    <citation type="submission" date="2023-07" db="EMBL/GenBank/DDBJ databases">
        <authorList>
            <person name="Kim M.K."/>
        </authorList>
    </citation>
    <scope>NUCLEOTIDE SEQUENCE</scope>
    <source>
        <strain evidence="4">CA1-15</strain>
    </source>
</reference>
<dbReference type="SUPFAM" id="SSF53335">
    <property type="entry name" value="S-adenosyl-L-methionine-dependent methyltransferases"/>
    <property type="match status" value="1"/>
</dbReference>
<dbReference type="EMBL" id="JAUQSZ010000015">
    <property type="protein sequence ID" value="MDO7844359.1"/>
    <property type="molecule type" value="Genomic_DNA"/>
</dbReference>
<keyword evidence="2 4" id="KW-0808">Transferase</keyword>
<dbReference type="InterPro" id="IPR029063">
    <property type="entry name" value="SAM-dependent_MTases_sf"/>
</dbReference>
<evidence type="ECO:0000259" key="3">
    <source>
        <dbReference type="Pfam" id="PF13649"/>
    </source>
</evidence>
<dbReference type="InterPro" id="IPR041698">
    <property type="entry name" value="Methyltransf_25"/>
</dbReference>
<comment type="caution">
    <text evidence="4">The sequence shown here is derived from an EMBL/GenBank/DDBJ whole genome shotgun (WGS) entry which is preliminary data.</text>
</comment>
<keyword evidence="1 4" id="KW-0489">Methyltransferase</keyword>
<evidence type="ECO:0000256" key="2">
    <source>
        <dbReference type="ARBA" id="ARBA00022679"/>
    </source>
</evidence>
<name>A0ABT9A3E2_9SPHN</name>
<protein>
    <submittedName>
        <fullName evidence="4">Class I SAM-dependent methyltransferase</fullName>
        <ecNumber evidence="4">2.1.-.-</ecNumber>
    </submittedName>
</protein>
<dbReference type="PANTHER" id="PTHR43861:SF1">
    <property type="entry name" value="TRANS-ACONITATE 2-METHYLTRANSFERASE"/>
    <property type="match status" value="1"/>
</dbReference>
<accession>A0ABT9A3E2</accession>
<dbReference type="GO" id="GO:0008168">
    <property type="term" value="F:methyltransferase activity"/>
    <property type="evidence" value="ECO:0007669"/>
    <property type="project" value="UniProtKB-KW"/>
</dbReference>
<dbReference type="RefSeq" id="WP_304562757.1">
    <property type="nucleotide sequence ID" value="NZ_JAUQSZ010000015.1"/>
</dbReference>
<sequence length="272" mass="28508">MEQAEWAGTIGDVWAEEWRRTDRSFAGLATALNAAIRANALAGARTIADIGCGAGVTSIATAQAFPDAQVTGLDISLGLVAVARERSHGIPNLSFVAGDAPTAIHDLAPVDLIVSRHGVMFFDDPVAAFAALRSAMTPGGRLVFSCFRSPRLNGWASWLSDGGAPPPPGIGAPGPFAFADEGAVTHMLAAAGWGDAVAEPVDYRYRAGEGEDPIEDAVSFFTRIGPTARALRDASPAERAVLLDRMRALMAEQLKHGAVDFDAAAWIWTARA</sequence>
<evidence type="ECO:0000313" key="4">
    <source>
        <dbReference type="EMBL" id="MDO7844359.1"/>
    </source>
</evidence>
<dbReference type="EC" id="2.1.-.-" evidence="4"/>
<proteinExistence type="predicted"/>
<evidence type="ECO:0000256" key="1">
    <source>
        <dbReference type="ARBA" id="ARBA00022603"/>
    </source>
</evidence>
<dbReference type="Gene3D" id="3.40.50.150">
    <property type="entry name" value="Vaccinia Virus protein VP39"/>
    <property type="match status" value="1"/>
</dbReference>
<dbReference type="GO" id="GO:0032259">
    <property type="term" value="P:methylation"/>
    <property type="evidence" value="ECO:0007669"/>
    <property type="project" value="UniProtKB-KW"/>
</dbReference>
<gene>
    <name evidence="4" type="ORF">Q5H94_18670</name>
</gene>
<feature type="domain" description="Methyltransferase" evidence="3">
    <location>
        <begin position="47"/>
        <end position="140"/>
    </location>
</feature>
<dbReference type="Proteomes" id="UP001176468">
    <property type="component" value="Unassembled WGS sequence"/>
</dbReference>
<dbReference type="Pfam" id="PF13649">
    <property type="entry name" value="Methyltransf_25"/>
    <property type="match status" value="1"/>
</dbReference>
<dbReference type="PANTHER" id="PTHR43861">
    <property type="entry name" value="TRANS-ACONITATE 2-METHYLTRANSFERASE-RELATED"/>
    <property type="match status" value="1"/>
</dbReference>
<keyword evidence="5" id="KW-1185">Reference proteome</keyword>
<dbReference type="CDD" id="cd02440">
    <property type="entry name" value="AdoMet_MTases"/>
    <property type="match status" value="1"/>
</dbReference>